<name>A0A4S3IXF9_9EURO</name>
<organism evidence="1 2">
    <name type="scientific">Aspergillus tanneri</name>
    <dbReference type="NCBI Taxonomy" id="1220188"/>
    <lineage>
        <taxon>Eukaryota</taxon>
        <taxon>Fungi</taxon>
        <taxon>Dikarya</taxon>
        <taxon>Ascomycota</taxon>
        <taxon>Pezizomycotina</taxon>
        <taxon>Eurotiomycetes</taxon>
        <taxon>Eurotiomycetidae</taxon>
        <taxon>Eurotiales</taxon>
        <taxon>Aspergillaceae</taxon>
        <taxon>Aspergillus</taxon>
        <taxon>Aspergillus subgen. Circumdati</taxon>
    </lineage>
</organism>
<evidence type="ECO:0000313" key="2">
    <source>
        <dbReference type="Proteomes" id="UP000308092"/>
    </source>
</evidence>
<dbReference type="Proteomes" id="UP000308092">
    <property type="component" value="Unassembled WGS sequence"/>
</dbReference>
<protein>
    <submittedName>
        <fullName evidence="1">Uncharacterized protein</fullName>
    </submittedName>
</protein>
<keyword evidence="2" id="KW-1185">Reference proteome</keyword>
<dbReference type="EMBL" id="SOSA01001600">
    <property type="protein sequence ID" value="THC87026.1"/>
    <property type="molecule type" value="Genomic_DNA"/>
</dbReference>
<proteinExistence type="predicted"/>
<reference evidence="1 2" key="1">
    <citation type="submission" date="2019-03" db="EMBL/GenBank/DDBJ databases">
        <title>The genome sequence of a newly discovered highly antifungal drug resistant Aspergillus species, Aspergillus tanneri NIH 1004.</title>
        <authorList>
            <person name="Mounaud S."/>
            <person name="Singh I."/>
            <person name="Joardar V."/>
            <person name="Pakala S."/>
            <person name="Pakala S."/>
            <person name="Venepally P."/>
            <person name="Hoover J."/>
            <person name="Nierman W."/>
            <person name="Chung J."/>
            <person name="Losada L."/>
        </authorList>
    </citation>
    <scope>NUCLEOTIDE SEQUENCE [LARGE SCALE GENOMIC DNA]</scope>
    <source>
        <strain evidence="1 2">NIH1004</strain>
    </source>
</reference>
<dbReference type="AlphaFoldDB" id="A0A4S3IXF9"/>
<dbReference type="VEuPathDB" id="FungiDB:EYZ11_013528"/>
<sequence length="70" mass="8278">MLSQHHGGYQEGLWDAQCPFNYITQVRPHSVDDLNELRKQIEDLYAYGLAQTEDEIKKQWTWAPCPRTTR</sequence>
<comment type="caution">
    <text evidence="1">The sequence shown here is derived from an EMBL/GenBank/DDBJ whole genome shotgun (WGS) entry which is preliminary data.</text>
</comment>
<accession>A0A4S3IXF9</accession>
<evidence type="ECO:0000313" key="1">
    <source>
        <dbReference type="EMBL" id="THC87026.1"/>
    </source>
</evidence>
<gene>
    <name evidence="1" type="ORF">EYZ11_013528</name>
</gene>